<keyword evidence="3" id="KW-0479">Metal-binding</keyword>
<dbReference type="InterPro" id="IPR013083">
    <property type="entry name" value="Znf_RING/FYVE/PHD"/>
</dbReference>
<dbReference type="InterPro" id="IPR014001">
    <property type="entry name" value="Helicase_ATP-bd"/>
</dbReference>
<evidence type="ECO:0000256" key="5">
    <source>
        <dbReference type="ARBA" id="ARBA00022771"/>
    </source>
</evidence>
<keyword evidence="5 11" id="KW-0863">Zinc-finger</keyword>
<dbReference type="GO" id="GO:0005524">
    <property type="term" value="F:ATP binding"/>
    <property type="evidence" value="ECO:0007669"/>
    <property type="project" value="UniProtKB-KW"/>
</dbReference>
<dbReference type="Pfam" id="PF13923">
    <property type="entry name" value="zf-C3HC4_2"/>
    <property type="match status" value="1"/>
</dbReference>
<keyword evidence="7" id="KW-0347">Helicase</keyword>
<feature type="domain" description="RING-type" evidence="13">
    <location>
        <begin position="684"/>
        <end position="722"/>
    </location>
</feature>
<dbReference type="RefSeq" id="XP_035325461.1">
    <property type="nucleotide sequence ID" value="XM_035462531.1"/>
</dbReference>
<gene>
    <name evidence="16" type="ORF">GMORB2_0546</name>
</gene>
<evidence type="ECO:0000313" key="17">
    <source>
        <dbReference type="Proteomes" id="UP000749293"/>
    </source>
</evidence>
<evidence type="ECO:0000259" key="13">
    <source>
        <dbReference type="PROSITE" id="PS50089"/>
    </source>
</evidence>
<dbReference type="SMART" id="SM00487">
    <property type="entry name" value="DEXDc"/>
    <property type="match status" value="1"/>
</dbReference>
<dbReference type="GO" id="GO:0004386">
    <property type="term" value="F:helicase activity"/>
    <property type="evidence" value="ECO:0007669"/>
    <property type="project" value="UniProtKB-KW"/>
</dbReference>
<dbReference type="GeneID" id="55966776"/>
<dbReference type="SMART" id="SM00184">
    <property type="entry name" value="RING"/>
    <property type="match status" value="1"/>
</dbReference>
<dbReference type="AlphaFoldDB" id="A0A9P4Z520"/>
<evidence type="ECO:0000256" key="2">
    <source>
        <dbReference type="ARBA" id="ARBA00007025"/>
    </source>
</evidence>
<dbReference type="GO" id="GO:0005634">
    <property type="term" value="C:nucleus"/>
    <property type="evidence" value="ECO:0007669"/>
    <property type="project" value="UniProtKB-SubCell"/>
</dbReference>
<dbReference type="Gene3D" id="3.40.50.300">
    <property type="entry name" value="P-loop containing nucleotide triphosphate hydrolases"/>
    <property type="match status" value="1"/>
</dbReference>
<dbReference type="PROSITE" id="PS51192">
    <property type="entry name" value="HELICASE_ATP_BIND_1"/>
    <property type="match status" value="1"/>
</dbReference>
<evidence type="ECO:0000256" key="3">
    <source>
        <dbReference type="ARBA" id="ARBA00022723"/>
    </source>
</evidence>
<dbReference type="Pfam" id="PF00176">
    <property type="entry name" value="SNF2-rel_dom"/>
    <property type="match status" value="1"/>
</dbReference>
<accession>A0A9P4Z520</accession>
<keyword evidence="6" id="KW-0378">Hydrolase</keyword>
<feature type="region of interest" description="Disordered" evidence="12">
    <location>
        <begin position="730"/>
        <end position="755"/>
    </location>
</feature>
<evidence type="ECO:0000256" key="10">
    <source>
        <dbReference type="ARBA" id="ARBA00023242"/>
    </source>
</evidence>
<dbReference type="InterPro" id="IPR038718">
    <property type="entry name" value="SNF2-like_sf"/>
</dbReference>
<dbReference type="InterPro" id="IPR050628">
    <property type="entry name" value="SNF2_RAD54_helicase_TF"/>
</dbReference>
<comment type="caution">
    <text evidence="16">The sequence shown here is derived from an EMBL/GenBank/DDBJ whole genome shotgun (WGS) entry which is preliminary data.</text>
</comment>
<evidence type="ECO:0000256" key="8">
    <source>
        <dbReference type="ARBA" id="ARBA00022833"/>
    </source>
</evidence>
<feature type="region of interest" description="Disordered" evidence="12">
    <location>
        <begin position="1"/>
        <end position="89"/>
    </location>
</feature>
<dbReference type="InterPro" id="IPR000330">
    <property type="entry name" value="SNF2_N"/>
</dbReference>
<feature type="domain" description="Helicase C-terminal" evidence="15">
    <location>
        <begin position="763"/>
        <end position="951"/>
    </location>
</feature>
<keyword evidence="10" id="KW-0539">Nucleus</keyword>
<feature type="domain" description="Helicase ATP-binding" evidence="14">
    <location>
        <begin position="359"/>
        <end position="524"/>
    </location>
</feature>
<dbReference type="GO" id="GO:0006281">
    <property type="term" value="P:DNA repair"/>
    <property type="evidence" value="ECO:0007669"/>
    <property type="project" value="TreeGrafter"/>
</dbReference>
<comment type="similarity">
    <text evidence="2">Belongs to the SNF2/RAD54 helicase family.</text>
</comment>
<dbReference type="GO" id="GO:0003676">
    <property type="term" value="F:nucleic acid binding"/>
    <property type="evidence" value="ECO:0007669"/>
    <property type="project" value="InterPro"/>
</dbReference>
<dbReference type="PANTHER" id="PTHR45626:SF11">
    <property type="entry name" value="FAMILY HELICASE, PUTATIVE (AFU_ORTHOLOGUE AFUA_5G06590)-RELATED"/>
    <property type="match status" value="1"/>
</dbReference>
<dbReference type="PROSITE" id="PS50089">
    <property type="entry name" value="ZF_RING_2"/>
    <property type="match status" value="1"/>
</dbReference>
<dbReference type="SMART" id="SM00910">
    <property type="entry name" value="HIRAN"/>
    <property type="match status" value="1"/>
</dbReference>
<evidence type="ECO:0000256" key="11">
    <source>
        <dbReference type="PROSITE-ProRule" id="PRU00175"/>
    </source>
</evidence>
<keyword evidence="9" id="KW-0067">ATP-binding</keyword>
<keyword evidence="17" id="KW-1185">Reference proteome</keyword>
<dbReference type="PROSITE" id="PS51194">
    <property type="entry name" value="HELICASE_CTER"/>
    <property type="match status" value="1"/>
</dbReference>
<organism evidence="16 17">
    <name type="scientific">Geosmithia morbida</name>
    <dbReference type="NCBI Taxonomy" id="1094350"/>
    <lineage>
        <taxon>Eukaryota</taxon>
        <taxon>Fungi</taxon>
        <taxon>Dikarya</taxon>
        <taxon>Ascomycota</taxon>
        <taxon>Pezizomycotina</taxon>
        <taxon>Sordariomycetes</taxon>
        <taxon>Hypocreomycetidae</taxon>
        <taxon>Hypocreales</taxon>
        <taxon>Bionectriaceae</taxon>
        <taxon>Geosmithia</taxon>
    </lineage>
</organism>
<dbReference type="InterPro" id="IPR049730">
    <property type="entry name" value="SNF2/RAD54-like_C"/>
</dbReference>
<evidence type="ECO:0000256" key="7">
    <source>
        <dbReference type="ARBA" id="ARBA00022806"/>
    </source>
</evidence>
<evidence type="ECO:0000259" key="14">
    <source>
        <dbReference type="PROSITE" id="PS51192"/>
    </source>
</evidence>
<dbReference type="InterPro" id="IPR001841">
    <property type="entry name" value="Znf_RING"/>
</dbReference>
<dbReference type="GO" id="GO:0016818">
    <property type="term" value="F:hydrolase activity, acting on acid anhydrides, in phosphorus-containing anhydrides"/>
    <property type="evidence" value="ECO:0007669"/>
    <property type="project" value="InterPro"/>
</dbReference>
<keyword evidence="8" id="KW-0862">Zinc</keyword>
<sequence>MPPAKRHLGFIDLTGDDDNSNPPKRQTPTPTTSELSRAPYRSEAYSLPANPHNVAAFGTSQDDAQHRRPAAYTTQTVEPDAFDLTQDDDGPPSELYCTLECKIVGIRFYNGYACPGEIVLCQRQADNQYDSNAIRVDNVMGHQIGHLPRKLVEKLAPYIVGLLMRFFRTTSDRGDITLEAQLTGEKGMFECPARLGLYGPSDVRRRASIEASLKKDKLARATQLKKTKAEIDRKRIVGLHNGGSTAGFMPTATEADAQQATLSVEELARISEAVDMRQGDSDRFKALAMGEKELSRMPMGVQPPQLKSTLLPYQLQALYWLIEKEDPKLPERGSSDTVQLWRHQANGRYRNVATDYCPISPPVLLSGGILADDMGLGKTLEMISLILTHPDGRSEDGPTLIVAPVSVMSNWEQQIRRHVLPDHQPRVIVYHGQKKPPPGTKLTDYDVVITSYGKLTTLDPALLSADVEWRRLVLDEGHIIRNAKTKMALAACRVRAKSRWVLSGTPIINSVKDLHSIIKFLRITGGIEKLEIFTTVVTRKLGDGSGVGEALLQGIMRDLCLRRRKDMSFIDLKLPEKKEFIHRISFREEEKRKYDALLAEAKGALEQFNSATVAADKSRGRFTNVLERLLRLRQICNHWTLAKNRVDELMKLLSSDGDVVELTDKNRRLLQQALTLYIDQQEDCAICFDGTTSPVITHCKHVFCRSCITRAIELQHKCPMCRNPLDQSQLLEPEPESSSSPDAAAAAAADPFDPEMQSSKTEAMLQIVRATVQKPASKIIIFSQWTSFLNIIQTQLVASRIKCARIDGSMTTDSRDRAVDALDNDPDTRVLLASLAVCSVGLNLVSADTIILADSCVFHHLIAHDAHRPLSKQSTDKQDIGWAPAIEDQAIDRVHRLGQTRDTTVWRLVMEGTVEERVLDIQLEKRKLVDKAFQERRGAKEAKTTHVADVQRLLA</sequence>
<dbReference type="InterPro" id="IPR027417">
    <property type="entry name" value="P-loop_NTPase"/>
</dbReference>
<dbReference type="Pfam" id="PF08797">
    <property type="entry name" value="HIRAN"/>
    <property type="match status" value="1"/>
</dbReference>
<dbReference type="InterPro" id="IPR017907">
    <property type="entry name" value="Znf_RING_CS"/>
</dbReference>
<dbReference type="InterPro" id="IPR014905">
    <property type="entry name" value="HIRAN"/>
</dbReference>
<comment type="subcellular location">
    <subcellularLocation>
        <location evidence="1">Nucleus</location>
    </subcellularLocation>
</comment>
<evidence type="ECO:0000313" key="16">
    <source>
        <dbReference type="EMBL" id="KAF4126809.1"/>
    </source>
</evidence>
<proteinExistence type="inferred from homology"/>
<evidence type="ECO:0000256" key="9">
    <source>
        <dbReference type="ARBA" id="ARBA00022840"/>
    </source>
</evidence>
<dbReference type="Gene3D" id="3.30.40.10">
    <property type="entry name" value="Zinc/RING finger domain, C3HC4 (zinc finger)"/>
    <property type="match status" value="1"/>
</dbReference>
<keyword evidence="4" id="KW-0547">Nucleotide-binding</keyword>
<dbReference type="PROSITE" id="PS00518">
    <property type="entry name" value="ZF_RING_1"/>
    <property type="match status" value="1"/>
</dbReference>
<evidence type="ECO:0000256" key="4">
    <source>
        <dbReference type="ARBA" id="ARBA00022741"/>
    </source>
</evidence>
<dbReference type="GO" id="GO:0008094">
    <property type="term" value="F:ATP-dependent activity, acting on DNA"/>
    <property type="evidence" value="ECO:0007669"/>
    <property type="project" value="TreeGrafter"/>
</dbReference>
<dbReference type="Gene3D" id="3.40.50.10810">
    <property type="entry name" value="Tandem AAA-ATPase domain"/>
    <property type="match status" value="1"/>
</dbReference>
<dbReference type="Gene3D" id="3.30.70.2330">
    <property type="match status" value="1"/>
</dbReference>
<evidence type="ECO:0000259" key="15">
    <source>
        <dbReference type="PROSITE" id="PS51194"/>
    </source>
</evidence>
<dbReference type="InterPro" id="IPR001650">
    <property type="entry name" value="Helicase_C-like"/>
</dbReference>
<dbReference type="Pfam" id="PF00271">
    <property type="entry name" value="Helicase_C"/>
    <property type="match status" value="1"/>
</dbReference>
<dbReference type="SUPFAM" id="SSF52540">
    <property type="entry name" value="P-loop containing nucleoside triphosphate hydrolases"/>
    <property type="match status" value="2"/>
</dbReference>
<name>A0A9P4Z520_9HYPO</name>
<evidence type="ECO:0000256" key="1">
    <source>
        <dbReference type="ARBA" id="ARBA00004123"/>
    </source>
</evidence>
<dbReference type="SUPFAM" id="SSF57850">
    <property type="entry name" value="RING/U-box"/>
    <property type="match status" value="1"/>
</dbReference>
<feature type="compositionally biased region" description="Polar residues" evidence="12">
    <location>
        <begin position="20"/>
        <end position="35"/>
    </location>
</feature>
<dbReference type="CDD" id="cd18793">
    <property type="entry name" value="SF2_C_SNF"/>
    <property type="match status" value="1"/>
</dbReference>
<evidence type="ECO:0000256" key="12">
    <source>
        <dbReference type="SAM" id="MobiDB-lite"/>
    </source>
</evidence>
<dbReference type="EMBL" id="JAANYQ010000001">
    <property type="protein sequence ID" value="KAF4126809.1"/>
    <property type="molecule type" value="Genomic_DNA"/>
</dbReference>
<dbReference type="Proteomes" id="UP000749293">
    <property type="component" value="Unassembled WGS sequence"/>
</dbReference>
<protein>
    <submittedName>
        <fullName evidence="16">SWI/SNF-related matrix-associated actin-dependent regulator of chromatin subfamily A3</fullName>
    </submittedName>
</protein>
<dbReference type="SMART" id="SM00490">
    <property type="entry name" value="HELICc"/>
    <property type="match status" value="1"/>
</dbReference>
<dbReference type="CDD" id="cd18008">
    <property type="entry name" value="DEXDc_SHPRH-like"/>
    <property type="match status" value="1"/>
</dbReference>
<dbReference type="OrthoDB" id="448448at2759"/>
<feature type="compositionally biased region" description="Low complexity" evidence="12">
    <location>
        <begin position="736"/>
        <end position="755"/>
    </location>
</feature>
<evidence type="ECO:0000256" key="6">
    <source>
        <dbReference type="ARBA" id="ARBA00022801"/>
    </source>
</evidence>
<reference evidence="16" key="1">
    <citation type="submission" date="2020-03" db="EMBL/GenBank/DDBJ databases">
        <title>Site-based positive gene gene selection in Geosmithia morbida across the United States reveals a broad range of putative effectors and factors for local host and environmental adapation.</title>
        <authorList>
            <person name="Onufrak A."/>
            <person name="Murdoch R.W."/>
            <person name="Gazis R."/>
            <person name="Huff M."/>
            <person name="Staton M."/>
            <person name="Klingeman W."/>
            <person name="Hadziabdic D."/>
        </authorList>
    </citation>
    <scope>NUCLEOTIDE SEQUENCE</scope>
    <source>
        <strain evidence="16">1262</strain>
    </source>
</reference>
<dbReference type="GO" id="GO:0008270">
    <property type="term" value="F:zinc ion binding"/>
    <property type="evidence" value="ECO:0007669"/>
    <property type="project" value="UniProtKB-KW"/>
</dbReference>
<dbReference type="PANTHER" id="PTHR45626">
    <property type="entry name" value="TRANSCRIPTION TERMINATION FACTOR 2-RELATED"/>
    <property type="match status" value="1"/>
</dbReference>